<evidence type="ECO:0000313" key="1">
    <source>
        <dbReference type="EMBL" id="KAA8652750.1"/>
    </source>
</evidence>
<proteinExistence type="predicted"/>
<organism evidence="1 2">
    <name type="scientific">Aspergillus tanneri</name>
    <dbReference type="NCBI Taxonomy" id="1220188"/>
    <lineage>
        <taxon>Eukaryota</taxon>
        <taxon>Fungi</taxon>
        <taxon>Dikarya</taxon>
        <taxon>Ascomycota</taxon>
        <taxon>Pezizomycotina</taxon>
        <taxon>Eurotiomycetes</taxon>
        <taxon>Eurotiomycetidae</taxon>
        <taxon>Eurotiales</taxon>
        <taxon>Aspergillaceae</taxon>
        <taxon>Aspergillus</taxon>
        <taxon>Aspergillus subgen. Circumdati</taxon>
    </lineage>
</organism>
<dbReference type="GeneID" id="54324357"/>
<protein>
    <submittedName>
        <fullName evidence="1">Uncharacterized protein</fullName>
    </submittedName>
</protein>
<name>A0A5M9N4W2_9EURO</name>
<dbReference type="RefSeq" id="XP_033432111.1">
    <property type="nucleotide sequence ID" value="XM_033566354.1"/>
</dbReference>
<comment type="caution">
    <text evidence="1">The sequence shown here is derived from an EMBL/GenBank/DDBJ whole genome shotgun (WGS) entry which is preliminary data.</text>
</comment>
<evidence type="ECO:0000313" key="2">
    <source>
        <dbReference type="Proteomes" id="UP000324241"/>
    </source>
</evidence>
<accession>A0A5M9N4W2</accession>
<reference evidence="1 2" key="1">
    <citation type="submission" date="2019-08" db="EMBL/GenBank/DDBJ databases">
        <title>The genome sequence of a newly discovered highly antifungal drug resistant Aspergillus species, Aspergillus tanneri NIH 1004.</title>
        <authorList>
            <person name="Mounaud S."/>
            <person name="Singh I."/>
            <person name="Joardar V."/>
            <person name="Pakala S."/>
            <person name="Pakala S."/>
            <person name="Venepally P."/>
            <person name="Chung J.K."/>
            <person name="Losada L."/>
            <person name="Nierman W.C."/>
        </authorList>
    </citation>
    <scope>NUCLEOTIDE SEQUENCE [LARGE SCALE GENOMIC DNA]</scope>
    <source>
        <strain evidence="1 2">NIH1004</strain>
    </source>
</reference>
<sequence length="104" mass="11171">MPDDQVSDVQSAAWDQLMHNWARNSMQDLSDRALLTASYSVGMMLAHGEASAAADWQATKVLRESYASVRERFLAAPMTASYLCRASRTAAGAVASGDRGSSDV</sequence>
<dbReference type="VEuPathDB" id="FungiDB:EYZ11_010161"/>
<dbReference type="AlphaFoldDB" id="A0A5M9N4W2"/>
<dbReference type="Proteomes" id="UP000324241">
    <property type="component" value="Unassembled WGS sequence"/>
</dbReference>
<gene>
    <name evidence="1" type="ORF">ATNIH1004_001655</name>
</gene>
<dbReference type="EMBL" id="QUQM01000002">
    <property type="protein sequence ID" value="KAA8652750.1"/>
    <property type="molecule type" value="Genomic_DNA"/>
</dbReference>